<sequence>MAFQILNLWAFSSDSFILEINKLKTKLLTPAFILLLFGGFYFYGSSDKVFEYKGLKMKGLSLVAPPKEVDTTCFHSIEKVNADWVSLMPYAFVPKEIAEVRFQIDTTKKHQWWGETPAGVKRCIEMAHSKGIKVMLKPHLWLGWGQFTGDLNFEKESDWKIFEDSFKDYILTFARLAESEKVEVFCIATEMGSHVQSREDYWLGLISEIKKVYKGKLTYAENWDCFDKVPFWHQLDYIGVDGYFPLSDERDPSIEELNKGWKTHLKKLEKYSSKHQKPILFTEIGYRSNDYSTEKPWETEYSKPKNENIQANAYHSFFETAWKQHWCAGAFIWKWFPTEIDHFHERETFSPQGKMAEKVLGEHYGK</sequence>
<dbReference type="Proteomes" id="UP001204144">
    <property type="component" value="Unassembled WGS sequence"/>
</dbReference>
<evidence type="ECO:0000313" key="3">
    <source>
        <dbReference type="Proteomes" id="UP001204144"/>
    </source>
</evidence>
<proteinExistence type="predicted"/>
<keyword evidence="3" id="KW-1185">Reference proteome</keyword>
<keyword evidence="1" id="KW-0812">Transmembrane</keyword>
<dbReference type="Pfam" id="PF22612">
    <property type="entry name" value="GH113"/>
    <property type="match status" value="1"/>
</dbReference>
<dbReference type="InterPro" id="IPR055151">
    <property type="entry name" value="GH113"/>
</dbReference>
<gene>
    <name evidence="2" type="ORF">EGI31_01335</name>
</gene>
<dbReference type="AlphaFoldDB" id="A0AAE3GYH7"/>
<comment type="caution">
    <text evidence="2">The sequence shown here is derived from an EMBL/GenBank/DDBJ whole genome shotgun (WGS) entry which is preliminary data.</text>
</comment>
<dbReference type="CDD" id="cd19608">
    <property type="entry name" value="GH113_mannanase-like"/>
    <property type="match status" value="1"/>
</dbReference>
<accession>A0AAE3GYH7</accession>
<evidence type="ECO:0000313" key="2">
    <source>
        <dbReference type="EMBL" id="MCP9761578.1"/>
    </source>
</evidence>
<reference evidence="2 3" key="1">
    <citation type="submission" date="2018-11" db="EMBL/GenBank/DDBJ databases">
        <title>Novel bacteria species description.</title>
        <authorList>
            <person name="Han J.-H."/>
        </authorList>
    </citation>
    <scope>NUCLEOTIDE SEQUENCE [LARGE SCALE GENOMIC DNA]</scope>
    <source>
        <strain evidence="2 3">KCTC23259</strain>
    </source>
</reference>
<dbReference type="InterPro" id="IPR017853">
    <property type="entry name" value="GH"/>
</dbReference>
<keyword evidence="1" id="KW-1133">Transmembrane helix</keyword>
<evidence type="ECO:0008006" key="4">
    <source>
        <dbReference type="Google" id="ProtNLM"/>
    </source>
</evidence>
<dbReference type="SUPFAM" id="SSF51445">
    <property type="entry name" value="(Trans)glycosidases"/>
    <property type="match status" value="1"/>
</dbReference>
<protein>
    <recommendedName>
        <fullName evidence="4">Glycoside hydrolase</fullName>
    </recommendedName>
</protein>
<evidence type="ECO:0000256" key="1">
    <source>
        <dbReference type="SAM" id="Phobius"/>
    </source>
</evidence>
<dbReference type="EMBL" id="RJUF01000002">
    <property type="protein sequence ID" value="MCP9761578.1"/>
    <property type="molecule type" value="Genomic_DNA"/>
</dbReference>
<name>A0AAE3GYH7_9BACT</name>
<dbReference type="Gene3D" id="3.20.20.80">
    <property type="entry name" value="Glycosidases"/>
    <property type="match status" value="1"/>
</dbReference>
<organism evidence="2 3">
    <name type="scientific">Lacihabitans soyangensis</name>
    <dbReference type="NCBI Taxonomy" id="869394"/>
    <lineage>
        <taxon>Bacteria</taxon>
        <taxon>Pseudomonadati</taxon>
        <taxon>Bacteroidota</taxon>
        <taxon>Cytophagia</taxon>
        <taxon>Cytophagales</taxon>
        <taxon>Leadbetterellaceae</taxon>
        <taxon>Lacihabitans</taxon>
    </lineage>
</organism>
<feature type="transmembrane region" description="Helical" evidence="1">
    <location>
        <begin position="27"/>
        <end position="44"/>
    </location>
</feature>
<keyword evidence="1" id="KW-0472">Membrane</keyword>